<dbReference type="SUPFAM" id="SSF51338">
    <property type="entry name" value="Composite domain of metallo-dependent hydrolases"/>
    <property type="match status" value="1"/>
</dbReference>
<feature type="domain" description="Amidohydrolase 3" evidence="1">
    <location>
        <begin position="19"/>
        <end position="396"/>
    </location>
</feature>
<dbReference type="Gene3D" id="2.30.40.10">
    <property type="entry name" value="Urease, subunit C, domain 1"/>
    <property type="match status" value="1"/>
</dbReference>
<dbReference type="SUPFAM" id="SSF51556">
    <property type="entry name" value="Metallo-dependent hydrolases"/>
    <property type="match status" value="1"/>
</dbReference>
<sequence>ETASFVSDYIKAHPDLESDPTHIIEGWGWDHASWDVEKMPTWRDLDAYPLIKGHPVILQSRDGHAIWVSRATLDANAPFPDSVEGGVILRDENGEPTGVFIDNAQELIKHPILTDDDLYRRFKTTVDHSLQHGLTSLHDAGFKPDSWLSSDGMLRLPGLLYEPYADNPSTCGQMRLPDHVFHAVIPQFLEDGWQVNVHAIGDRANGVVLDAFEEALKGANSSALRPRLEHAQIMTKEDMARLGRLGVIASIQPTHVISDMWFAEPRLGPERVKGLYAFRSLLDNGARITLGSDFPVEGVNPLAGFYAAITRVSFDGKSPHGKGGWFPEQRLTRLEALRGMTIDPAYASFTEDTLGSLEVGKRADFVVLDRDIMEVSAEEIMETRVLATFLDGAAVFGSL</sequence>
<reference evidence="2 3" key="1">
    <citation type="journal article" date="2008" name="Nature">
        <title>The genome of Laccaria bicolor provides insights into mycorrhizal symbiosis.</title>
        <authorList>
            <person name="Martin F."/>
            <person name="Aerts A."/>
            <person name="Ahren D."/>
            <person name="Brun A."/>
            <person name="Danchin E.G.J."/>
            <person name="Duchaussoy F."/>
            <person name="Gibon J."/>
            <person name="Kohler A."/>
            <person name="Lindquist E."/>
            <person name="Pereda V."/>
            <person name="Salamov A."/>
            <person name="Shapiro H.J."/>
            <person name="Wuyts J."/>
            <person name="Blaudez D."/>
            <person name="Buee M."/>
            <person name="Brokstein P."/>
            <person name="Canbaeck B."/>
            <person name="Cohen D."/>
            <person name="Courty P.E."/>
            <person name="Coutinho P.M."/>
            <person name="Delaruelle C."/>
            <person name="Detter J.C."/>
            <person name="Deveau A."/>
            <person name="DiFazio S."/>
            <person name="Duplessis S."/>
            <person name="Fraissinet-Tachet L."/>
            <person name="Lucic E."/>
            <person name="Frey-Klett P."/>
            <person name="Fourrey C."/>
            <person name="Feussner I."/>
            <person name="Gay G."/>
            <person name="Grimwood J."/>
            <person name="Hoegger P.J."/>
            <person name="Jain P."/>
            <person name="Kilaru S."/>
            <person name="Labbe J."/>
            <person name="Lin Y.C."/>
            <person name="Legue V."/>
            <person name="Le Tacon F."/>
            <person name="Marmeisse R."/>
            <person name="Melayah D."/>
            <person name="Montanini B."/>
            <person name="Muratet M."/>
            <person name="Nehls U."/>
            <person name="Niculita-Hirzel H."/>
            <person name="Oudot-Le Secq M.P."/>
            <person name="Peter M."/>
            <person name="Quesneville H."/>
            <person name="Rajashekar B."/>
            <person name="Reich M."/>
            <person name="Rouhier N."/>
            <person name="Schmutz J."/>
            <person name="Yin T."/>
            <person name="Chalot M."/>
            <person name="Henrissat B."/>
            <person name="Kuees U."/>
            <person name="Lucas S."/>
            <person name="Van de Peer Y."/>
            <person name="Podila G.K."/>
            <person name="Polle A."/>
            <person name="Pukkila P.J."/>
            <person name="Richardson P.M."/>
            <person name="Rouze P."/>
            <person name="Sanders I.R."/>
            <person name="Stajich J.E."/>
            <person name="Tunlid A."/>
            <person name="Tuskan G."/>
            <person name="Grigoriev I.V."/>
        </authorList>
    </citation>
    <scope>NUCLEOTIDE SEQUENCE [LARGE SCALE GENOMIC DNA]</scope>
    <source>
        <strain evidence="3">S238N-H82 / ATCC MYA-4686</strain>
    </source>
</reference>
<dbReference type="CDD" id="cd01300">
    <property type="entry name" value="YtcJ_like"/>
    <property type="match status" value="1"/>
</dbReference>
<dbReference type="HOGENOM" id="CLU_009942_1_1_1"/>
<evidence type="ECO:0000259" key="1">
    <source>
        <dbReference type="Pfam" id="PF07969"/>
    </source>
</evidence>
<dbReference type="Pfam" id="PF07969">
    <property type="entry name" value="Amidohydro_3"/>
    <property type="match status" value="1"/>
</dbReference>
<organism evidence="3">
    <name type="scientific">Laccaria bicolor (strain S238N-H82 / ATCC MYA-4686)</name>
    <name type="common">Bicoloured deceiver</name>
    <name type="synonym">Laccaria laccata var. bicolor</name>
    <dbReference type="NCBI Taxonomy" id="486041"/>
    <lineage>
        <taxon>Eukaryota</taxon>
        <taxon>Fungi</taxon>
        <taxon>Dikarya</taxon>
        <taxon>Basidiomycota</taxon>
        <taxon>Agaricomycotina</taxon>
        <taxon>Agaricomycetes</taxon>
        <taxon>Agaricomycetidae</taxon>
        <taxon>Agaricales</taxon>
        <taxon>Agaricineae</taxon>
        <taxon>Hydnangiaceae</taxon>
        <taxon>Laccaria</taxon>
    </lineage>
</organism>
<dbReference type="InterPro" id="IPR033932">
    <property type="entry name" value="YtcJ-like"/>
</dbReference>
<dbReference type="PANTHER" id="PTHR22642:SF2">
    <property type="entry name" value="PROTEIN LONG AFTER FAR-RED 3"/>
    <property type="match status" value="1"/>
</dbReference>
<dbReference type="GeneID" id="6083096"/>
<dbReference type="EMBL" id="DS547135">
    <property type="protein sequence ID" value="EDR01898.1"/>
    <property type="molecule type" value="Genomic_DNA"/>
</dbReference>
<dbReference type="PANTHER" id="PTHR22642">
    <property type="entry name" value="IMIDAZOLONEPROPIONASE"/>
    <property type="match status" value="1"/>
</dbReference>
<proteinExistence type="predicted"/>
<keyword evidence="3" id="KW-1185">Reference proteome</keyword>
<evidence type="ECO:0000313" key="2">
    <source>
        <dbReference type="EMBL" id="EDR01898.1"/>
    </source>
</evidence>
<dbReference type="InterPro" id="IPR032466">
    <property type="entry name" value="Metal_Hydrolase"/>
</dbReference>
<dbReference type="InterPro" id="IPR013108">
    <property type="entry name" value="Amidohydro_3"/>
</dbReference>
<dbReference type="InParanoid" id="B0DU74"/>
<dbReference type="Gene3D" id="3.10.310.70">
    <property type="match status" value="1"/>
</dbReference>
<dbReference type="Gene3D" id="3.20.20.140">
    <property type="entry name" value="Metal-dependent hydrolases"/>
    <property type="match status" value="2"/>
</dbReference>
<name>B0DU74_LACBS</name>
<dbReference type="Proteomes" id="UP000001194">
    <property type="component" value="Unassembled WGS sequence"/>
</dbReference>
<dbReference type="RefSeq" id="XP_001887508.1">
    <property type="nucleotide sequence ID" value="XM_001887473.1"/>
</dbReference>
<dbReference type="OrthoDB" id="3501663at2759"/>
<evidence type="ECO:0000313" key="3">
    <source>
        <dbReference type="Proteomes" id="UP000001194"/>
    </source>
</evidence>
<protein>
    <submittedName>
        <fullName evidence="2">Predicted protein</fullName>
    </submittedName>
</protein>
<accession>B0DU74</accession>
<feature type="non-terminal residue" evidence="2">
    <location>
        <position position="1"/>
    </location>
</feature>
<dbReference type="InterPro" id="IPR011059">
    <property type="entry name" value="Metal-dep_hydrolase_composite"/>
</dbReference>
<gene>
    <name evidence="2" type="ORF">LACBIDRAFT_239661</name>
</gene>
<dbReference type="KEGG" id="lbc:LACBIDRAFT_239661"/>
<dbReference type="GO" id="GO:0016810">
    <property type="term" value="F:hydrolase activity, acting on carbon-nitrogen (but not peptide) bonds"/>
    <property type="evidence" value="ECO:0007669"/>
    <property type="project" value="InterPro"/>
</dbReference>
<dbReference type="AlphaFoldDB" id="B0DU74"/>